<dbReference type="EMBL" id="JAMYWD010000010">
    <property type="protein sequence ID" value="KAJ4957434.1"/>
    <property type="molecule type" value="Genomic_DNA"/>
</dbReference>
<dbReference type="PANTHER" id="PTHR46616">
    <property type="entry name" value="UBIQUITIN-PROTEIN LIGASE"/>
    <property type="match status" value="1"/>
</dbReference>
<dbReference type="Proteomes" id="UP001141806">
    <property type="component" value="Unassembled WGS sequence"/>
</dbReference>
<dbReference type="OrthoDB" id="252722at2759"/>
<proteinExistence type="predicted"/>
<comment type="caution">
    <text evidence="1">The sequence shown here is derived from an EMBL/GenBank/DDBJ whole genome shotgun (WGS) entry which is preliminary data.</text>
</comment>
<protein>
    <submittedName>
        <fullName evidence="1">Uncharacterized protein</fullName>
    </submittedName>
</protein>
<evidence type="ECO:0000313" key="2">
    <source>
        <dbReference type="Proteomes" id="UP001141806"/>
    </source>
</evidence>
<dbReference type="PANTHER" id="PTHR46616:SF2">
    <property type="entry name" value="OS03G0211100 PROTEIN"/>
    <property type="match status" value="1"/>
</dbReference>
<sequence>MFFLLFANFQHCSRIFAESVVLEYLKRAEDTAFAVASCGSNEIKFPFLSIQLPILISCPWCQFLCFKLVWKGNLKCPRKNYFLPWLVESATGNQTSCPLTTDSVSQGGFLSSSVENLHIFPPGFLDARQTVINLHRSLPSLTLPEDYEIERKGRRESVVWRIGDGGKGFFNGSPRDQLNKKWKVATATIREL</sequence>
<evidence type="ECO:0000313" key="1">
    <source>
        <dbReference type="EMBL" id="KAJ4957434.1"/>
    </source>
</evidence>
<name>A0A9Q0H1E7_9MAGN</name>
<reference evidence="1" key="1">
    <citation type="journal article" date="2023" name="Plant J.">
        <title>The genome of the king protea, Protea cynaroides.</title>
        <authorList>
            <person name="Chang J."/>
            <person name="Duong T.A."/>
            <person name="Schoeman C."/>
            <person name="Ma X."/>
            <person name="Roodt D."/>
            <person name="Barker N."/>
            <person name="Li Z."/>
            <person name="Van de Peer Y."/>
            <person name="Mizrachi E."/>
        </authorList>
    </citation>
    <scope>NUCLEOTIDE SEQUENCE</scope>
    <source>
        <tissue evidence="1">Young leaves</tissue>
    </source>
</reference>
<accession>A0A9Q0H1E7</accession>
<keyword evidence="2" id="KW-1185">Reference proteome</keyword>
<organism evidence="1 2">
    <name type="scientific">Protea cynaroides</name>
    <dbReference type="NCBI Taxonomy" id="273540"/>
    <lineage>
        <taxon>Eukaryota</taxon>
        <taxon>Viridiplantae</taxon>
        <taxon>Streptophyta</taxon>
        <taxon>Embryophyta</taxon>
        <taxon>Tracheophyta</taxon>
        <taxon>Spermatophyta</taxon>
        <taxon>Magnoliopsida</taxon>
        <taxon>Proteales</taxon>
        <taxon>Proteaceae</taxon>
        <taxon>Protea</taxon>
    </lineage>
</organism>
<dbReference type="AlphaFoldDB" id="A0A9Q0H1E7"/>
<gene>
    <name evidence="1" type="ORF">NE237_024545</name>
</gene>